<keyword evidence="1" id="KW-0472">Membrane</keyword>
<dbReference type="PANTHER" id="PTHR31414">
    <property type="entry name" value="TRANSMEMBRANE PROTEIN DDB_G0292058"/>
    <property type="match status" value="1"/>
</dbReference>
<dbReference type="AlphaFoldDB" id="A0A7S3UEU7"/>
<feature type="transmembrane region" description="Helical" evidence="1">
    <location>
        <begin position="100"/>
        <end position="122"/>
    </location>
</feature>
<evidence type="ECO:0008006" key="3">
    <source>
        <dbReference type="Google" id="ProtNLM"/>
    </source>
</evidence>
<accession>A0A7S3UEU7</accession>
<feature type="transmembrane region" description="Helical" evidence="1">
    <location>
        <begin position="58"/>
        <end position="80"/>
    </location>
</feature>
<gene>
    <name evidence="2" type="ORF">PSAL00342_LOCUS6120</name>
</gene>
<dbReference type="PANTHER" id="PTHR31414:SF18">
    <property type="entry name" value="TRANSMEMBRANE PROTEIN-RELATED"/>
    <property type="match status" value="1"/>
</dbReference>
<keyword evidence="1" id="KW-0812">Transmembrane</keyword>
<dbReference type="EMBL" id="HBIS01006748">
    <property type="protein sequence ID" value="CAE0612285.1"/>
    <property type="molecule type" value="Transcribed_RNA"/>
</dbReference>
<feature type="transmembrane region" description="Helical" evidence="1">
    <location>
        <begin position="208"/>
        <end position="234"/>
    </location>
</feature>
<name>A0A7S3UEU7_9CHLO</name>
<evidence type="ECO:0000313" key="2">
    <source>
        <dbReference type="EMBL" id="CAE0612285.1"/>
    </source>
</evidence>
<dbReference type="GO" id="GO:0016020">
    <property type="term" value="C:membrane"/>
    <property type="evidence" value="ECO:0007669"/>
    <property type="project" value="TreeGrafter"/>
</dbReference>
<dbReference type="InterPro" id="IPR040283">
    <property type="entry name" value="DDB_G0292058-like"/>
</dbReference>
<evidence type="ECO:0000256" key="1">
    <source>
        <dbReference type="SAM" id="Phobius"/>
    </source>
</evidence>
<feature type="transmembrane region" description="Helical" evidence="1">
    <location>
        <begin position="241"/>
        <end position="269"/>
    </location>
</feature>
<protein>
    <recommendedName>
        <fullName evidence="3">Transmembrane protein</fullName>
    </recommendedName>
</protein>
<organism evidence="2">
    <name type="scientific">Picocystis salinarum</name>
    <dbReference type="NCBI Taxonomy" id="88271"/>
    <lineage>
        <taxon>Eukaryota</taxon>
        <taxon>Viridiplantae</taxon>
        <taxon>Chlorophyta</taxon>
        <taxon>Picocystophyceae</taxon>
        <taxon>Picocystales</taxon>
        <taxon>Picocystaceae</taxon>
        <taxon>Picocystis</taxon>
    </lineage>
</organism>
<sequence>MSVALPSVQFEADSICGDTPPLPKLSAIGTELRRDVLHRFESYNGTLKMDDSAYWGSLAWVTLPMLISLMLFAATVAGVLPLFFRRRRKDKEGKNDRVGWVVMLLIGVLTAGVCVGCILSWYGSGKTNQVVSAGFQTAKVNADAVYSRANTVDQDASIMVGKYLATFPSNWHGDINHDYYWYRAESVRQSLQDTKDNLHTAQKEYEKYFLAAAVLITVIAVASISVGAVSLYALVKIKKRVFWWSLSLTVPVILIGWIIATGFLMAAYFQDDVCNAMDYYVDFPDDAVFGGRTVCPTSKIKLAQERLLNITQSSVNLLNGYLQMYADAYLPESDAKLYCFPYKPVGVQDCAFASKHLVPTSIADCPYPGENNTFSVYDQENRLEPVLRLLCSGDDQKKCEEQGRPILQKDFDKFTGFFEAIDMSVDLKGLTSSFDNCDFQLLTFRELVGSTCSEFNRYVNFIIVGYILTSSCLFILLWAWIYTYTILTNDHITREVARMRTGLPMFSK</sequence>
<reference evidence="2" key="1">
    <citation type="submission" date="2021-01" db="EMBL/GenBank/DDBJ databases">
        <authorList>
            <person name="Corre E."/>
            <person name="Pelletier E."/>
            <person name="Niang G."/>
            <person name="Scheremetjew M."/>
            <person name="Finn R."/>
            <person name="Kale V."/>
            <person name="Holt S."/>
            <person name="Cochrane G."/>
            <person name="Meng A."/>
            <person name="Brown T."/>
            <person name="Cohen L."/>
        </authorList>
    </citation>
    <scope>NUCLEOTIDE SEQUENCE</scope>
    <source>
        <strain evidence="2">CCMP1897</strain>
    </source>
</reference>
<feature type="transmembrane region" description="Helical" evidence="1">
    <location>
        <begin position="458"/>
        <end position="481"/>
    </location>
</feature>
<proteinExistence type="predicted"/>
<keyword evidence="1" id="KW-1133">Transmembrane helix</keyword>